<evidence type="ECO:0000313" key="9">
    <source>
        <dbReference type="Proteomes" id="UP000256328"/>
    </source>
</evidence>
<keyword evidence="6" id="KW-0539">Nucleus</keyword>
<evidence type="ECO:0000256" key="1">
    <source>
        <dbReference type="ARBA" id="ARBA00004123"/>
    </source>
</evidence>
<dbReference type="Pfam" id="PF04082">
    <property type="entry name" value="Fungal_trans"/>
    <property type="match status" value="1"/>
</dbReference>
<dbReference type="GO" id="GO:0008270">
    <property type="term" value="F:zinc ion binding"/>
    <property type="evidence" value="ECO:0007669"/>
    <property type="project" value="UniProtKB-KW"/>
</dbReference>
<feature type="domain" description="Xylanolytic transcriptional activator regulatory" evidence="7">
    <location>
        <begin position="149"/>
        <end position="330"/>
    </location>
</feature>
<keyword evidence="2" id="KW-0479">Metal-binding</keyword>
<evidence type="ECO:0000256" key="4">
    <source>
        <dbReference type="ARBA" id="ARBA00022771"/>
    </source>
</evidence>
<dbReference type="GO" id="GO:0005634">
    <property type="term" value="C:nucleus"/>
    <property type="evidence" value="ECO:0007669"/>
    <property type="project" value="UniProtKB-SubCell"/>
</dbReference>
<keyword evidence="5" id="KW-0862">Zinc</keyword>
<organism evidence="8 9">
    <name type="scientific">Coleophoma crateriformis</name>
    <dbReference type="NCBI Taxonomy" id="565419"/>
    <lineage>
        <taxon>Eukaryota</taxon>
        <taxon>Fungi</taxon>
        <taxon>Dikarya</taxon>
        <taxon>Ascomycota</taxon>
        <taxon>Pezizomycotina</taxon>
        <taxon>Leotiomycetes</taxon>
        <taxon>Helotiales</taxon>
        <taxon>Dermateaceae</taxon>
        <taxon>Coleophoma</taxon>
    </lineage>
</organism>
<keyword evidence="4" id="KW-0863">Zinc-finger</keyword>
<accession>A0A3D8REC5</accession>
<keyword evidence="9" id="KW-1185">Reference proteome</keyword>
<dbReference type="GO" id="GO:0000981">
    <property type="term" value="F:DNA-binding transcription factor activity, RNA polymerase II-specific"/>
    <property type="evidence" value="ECO:0007669"/>
    <property type="project" value="InterPro"/>
</dbReference>
<protein>
    <recommendedName>
        <fullName evidence="7">Xylanolytic transcriptional activator regulatory domain-containing protein</fullName>
    </recommendedName>
</protein>
<evidence type="ECO:0000256" key="3">
    <source>
        <dbReference type="ARBA" id="ARBA00022737"/>
    </source>
</evidence>
<dbReference type="GO" id="GO:0000978">
    <property type="term" value="F:RNA polymerase II cis-regulatory region sequence-specific DNA binding"/>
    <property type="evidence" value="ECO:0007669"/>
    <property type="project" value="InterPro"/>
</dbReference>
<evidence type="ECO:0000256" key="5">
    <source>
        <dbReference type="ARBA" id="ARBA00022833"/>
    </source>
</evidence>
<gene>
    <name evidence="8" type="ORF">BP5796_08265</name>
</gene>
<name>A0A3D8REC5_9HELO</name>
<dbReference type="GO" id="GO:0000785">
    <property type="term" value="C:chromatin"/>
    <property type="evidence" value="ECO:0007669"/>
    <property type="project" value="TreeGrafter"/>
</dbReference>
<proteinExistence type="predicted"/>
<sequence>MSMGEPASTDKNHLLLPFLLACTDPSVGPVDEVILTREPEHSRVQPAAWDSADNHYTISDTIDPRLLFLSFISPSFSTDLYCDSLDNGYLPGSFDRLDLGTSDEDLQSRVSLLEFDLQQVTAAEPHVQDFLSRGSSAAFFTASNFRQGIKAFFQWEQLLATLIHQPTFHPVQVDLTLLLAIALSGSTYLHYRQGITGFDSGSLALRGIAEKYFFNRVEQLLSSTDSTIDSQRTLESCQAAYIIATLQSCVKDAKIRQRVITKCHPMLVDLLRSLDMIGSRHGSPESEQDWHIFVYKESCVRLVHWVFINDAWFTLFSNHPPAMTSLRHDQLSSLPRRPLECGLFCKF</sequence>
<evidence type="ECO:0000259" key="7">
    <source>
        <dbReference type="Pfam" id="PF04082"/>
    </source>
</evidence>
<reference evidence="8 9" key="1">
    <citation type="journal article" date="2018" name="IMA Fungus">
        <title>IMA Genome-F 9: Draft genome sequence of Annulohypoxylon stygium, Aspergillus mulundensis, Berkeleyomyces basicola (syn. Thielaviopsis basicola), Ceratocystis smalleyi, two Cercospora beticola strains, Coleophoma cylindrospora, Fusarium fracticaudum, Phialophora cf. hyalina, and Morchella septimelata.</title>
        <authorList>
            <person name="Wingfield B.D."/>
            <person name="Bills G.F."/>
            <person name="Dong Y."/>
            <person name="Huang W."/>
            <person name="Nel W.J."/>
            <person name="Swalarsk-Parry B.S."/>
            <person name="Vaghefi N."/>
            <person name="Wilken P.M."/>
            <person name="An Z."/>
            <person name="de Beer Z.W."/>
            <person name="De Vos L."/>
            <person name="Chen L."/>
            <person name="Duong T.A."/>
            <person name="Gao Y."/>
            <person name="Hammerbacher A."/>
            <person name="Kikkert J.R."/>
            <person name="Li Y."/>
            <person name="Li H."/>
            <person name="Li K."/>
            <person name="Li Q."/>
            <person name="Liu X."/>
            <person name="Ma X."/>
            <person name="Naidoo K."/>
            <person name="Pethybridge S.J."/>
            <person name="Sun J."/>
            <person name="Steenkamp E.T."/>
            <person name="van der Nest M.A."/>
            <person name="van Wyk S."/>
            <person name="Wingfield M.J."/>
            <person name="Xiong C."/>
            <person name="Yue Q."/>
            <person name="Zhang X."/>
        </authorList>
    </citation>
    <scope>NUCLEOTIDE SEQUENCE [LARGE SCALE GENOMIC DNA]</scope>
    <source>
        <strain evidence="8 9">BP5796</strain>
    </source>
</reference>
<comment type="subcellular location">
    <subcellularLocation>
        <location evidence="1">Nucleus</location>
    </subcellularLocation>
</comment>
<dbReference type="AlphaFoldDB" id="A0A3D8REC5"/>
<evidence type="ECO:0000256" key="2">
    <source>
        <dbReference type="ARBA" id="ARBA00022723"/>
    </source>
</evidence>
<evidence type="ECO:0000313" key="8">
    <source>
        <dbReference type="EMBL" id="RDW72231.1"/>
    </source>
</evidence>
<dbReference type="GO" id="GO:0006351">
    <property type="term" value="P:DNA-templated transcription"/>
    <property type="evidence" value="ECO:0007669"/>
    <property type="project" value="InterPro"/>
</dbReference>
<dbReference type="EMBL" id="PDLN01000011">
    <property type="protein sequence ID" value="RDW72231.1"/>
    <property type="molecule type" value="Genomic_DNA"/>
</dbReference>
<dbReference type="Proteomes" id="UP000256328">
    <property type="component" value="Unassembled WGS sequence"/>
</dbReference>
<dbReference type="InterPro" id="IPR051059">
    <property type="entry name" value="VerF-like"/>
</dbReference>
<dbReference type="PANTHER" id="PTHR40626:SF1">
    <property type="entry name" value="TRANSCRIPTION FACTOR WITH C2H2 AND ZN(2)-CYS(6) DNA BINDING DOMAIN (EUROFUNG)"/>
    <property type="match status" value="1"/>
</dbReference>
<dbReference type="OrthoDB" id="654211at2759"/>
<dbReference type="InterPro" id="IPR007219">
    <property type="entry name" value="XnlR_reg_dom"/>
</dbReference>
<keyword evidence="3" id="KW-0677">Repeat</keyword>
<dbReference type="PANTHER" id="PTHR40626">
    <property type="entry name" value="MIP31509P"/>
    <property type="match status" value="1"/>
</dbReference>
<comment type="caution">
    <text evidence="8">The sequence shown here is derived from an EMBL/GenBank/DDBJ whole genome shotgun (WGS) entry which is preliminary data.</text>
</comment>
<evidence type="ECO:0000256" key="6">
    <source>
        <dbReference type="ARBA" id="ARBA00023242"/>
    </source>
</evidence>